<evidence type="ECO:0000313" key="2">
    <source>
        <dbReference type="Proteomes" id="UP001272515"/>
    </source>
</evidence>
<accession>A0ABU3Z6T1</accession>
<dbReference type="PANTHER" id="PTHR38455:SF1">
    <property type="entry name" value="DUF951 DOMAIN-CONTAINING PROTEIN"/>
    <property type="match status" value="1"/>
</dbReference>
<name>A0ABU3Z6T1_9FIRM</name>
<comment type="caution">
    <text evidence="1">The sequence shown here is derived from an EMBL/GenBank/DDBJ whole genome shotgun (WGS) entry which is preliminary data.</text>
</comment>
<dbReference type="InterPro" id="IPR009296">
    <property type="entry name" value="DUF951"/>
</dbReference>
<dbReference type="Pfam" id="PF06107">
    <property type="entry name" value="DUF951"/>
    <property type="match status" value="1"/>
</dbReference>
<gene>
    <name evidence="1" type="ORF">RVY80_00945</name>
</gene>
<sequence>MAFVRYFVGDVVKMKKAHPCGSDEWEVKRIGTDFLIHCKGCGHQLLISRPKFEKAVKKIVYRLPESENEHNNN</sequence>
<dbReference type="RefSeq" id="WP_317329278.1">
    <property type="nucleotide sequence ID" value="NZ_JAWJZA010000010.1"/>
</dbReference>
<dbReference type="PANTHER" id="PTHR38455">
    <property type="entry name" value="HYPOTHETICAL CYTOSOLIC PROTEIN"/>
    <property type="match status" value="1"/>
</dbReference>
<organism evidence="1 2">
    <name type="scientific">Veillonella absiana</name>
    <dbReference type="NCBI Taxonomy" id="3079305"/>
    <lineage>
        <taxon>Bacteria</taxon>
        <taxon>Bacillati</taxon>
        <taxon>Bacillota</taxon>
        <taxon>Negativicutes</taxon>
        <taxon>Veillonellales</taxon>
        <taxon>Veillonellaceae</taxon>
        <taxon>Veillonella</taxon>
    </lineage>
</organism>
<proteinExistence type="predicted"/>
<protein>
    <submittedName>
        <fullName evidence="1">DUF951 domain-containing protein</fullName>
    </submittedName>
</protein>
<reference evidence="1 2" key="1">
    <citation type="submission" date="2023-10" db="EMBL/GenBank/DDBJ databases">
        <title>Veillonella sp. nov., isolated from a pig farm feces dump.</title>
        <authorList>
            <person name="Chang Y.-H."/>
        </authorList>
    </citation>
    <scope>NUCLEOTIDE SEQUENCE [LARGE SCALE GENOMIC DNA]</scope>
    <source>
        <strain evidence="1 2">YH-vei2233</strain>
    </source>
</reference>
<keyword evidence="2" id="KW-1185">Reference proteome</keyword>
<evidence type="ECO:0000313" key="1">
    <source>
        <dbReference type="EMBL" id="MDV5087421.1"/>
    </source>
</evidence>
<dbReference type="Proteomes" id="UP001272515">
    <property type="component" value="Unassembled WGS sequence"/>
</dbReference>
<dbReference type="EMBL" id="JAWJZB010000001">
    <property type="protein sequence ID" value="MDV5087421.1"/>
    <property type="molecule type" value="Genomic_DNA"/>
</dbReference>